<dbReference type="Pfam" id="PF04578">
    <property type="entry name" value="DUF594"/>
    <property type="match status" value="1"/>
</dbReference>
<organism evidence="1 2">
    <name type="scientific">Rhynchospora pubera</name>
    <dbReference type="NCBI Taxonomy" id="906938"/>
    <lineage>
        <taxon>Eukaryota</taxon>
        <taxon>Viridiplantae</taxon>
        <taxon>Streptophyta</taxon>
        <taxon>Embryophyta</taxon>
        <taxon>Tracheophyta</taxon>
        <taxon>Spermatophyta</taxon>
        <taxon>Magnoliopsida</taxon>
        <taxon>Liliopsida</taxon>
        <taxon>Poales</taxon>
        <taxon>Cyperaceae</taxon>
        <taxon>Cyperoideae</taxon>
        <taxon>Rhynchosporeae</taxon>
        <taxon>Rhynchospora</taxon>
    </lineage>
</organism>
<dbReference type="PANTHER" id="PTHR31325">
    <property type="entry name" value="OS01G0798800 PROTEIN-RELATED"/>
    <property type="match status" value="1"/>
</dbReference>
<evidence type="ECO:0000313" key="1">
    <source>
        <dbReference type="EMBL" id="KAJ4793971.1"/>
    </source>
</evidence>
<dbReference type="InterPro" id="IPR007658">
    <property type="entry name" value="DUF594"/>
</dbReference>
<sequence>MKAAAFGECVIAWHLATDMCYFASNNAPGDSYEREAVYRVSNYMMYLILKRSSMMPPGLAELTTVRTVEELEKKNIFSTVREHPDSREARISLSEAIMGFGYDLTEERYQYTDPSLVIELLKHLKQIAEETSEQRRWEIIRDGWMEMLTYAALHCSRTEHFRSLSRGGELLTHYWLLLAHYGINMEEENASVFFAKIAVTRRRRWE</sequence>
<evidence type="ECO:0008006" key="3">
    <source>
        <dbReference type="Google" id="ProtNLM"/>
    </source>
</evidence>
<comment type="caution">
    <text evidence="1">The sequence shown here is derived from an EMBL/GenBank/DDBJ whole genome shotgun (WGS) entry which is preliminary data.</text>
</comment>
<dbReference type="Proteomes" id="UP001140206">
    <property type="component" value="Chromosome 2"/>
</dbReference>
<dbReference type="AlphaFoldDB" id="A0AAV8FRD3"/>
<accession>A0AAV8FRD3</accession>
<reference evidence="1" key="1">
    <citation type="submission" date="2022-08" db="EMBL/GenBank/DDBJ databases">
        <authorList>
            <person name="Marques A."/>
        </authorList>
    </citation>
    <scope>NUCLEOTIDE SEQUENCE</scope>
    <source>
        <strain evidence="1">RhyPub2mFocal</strain>
        <tissue evidence="1">Leaves</tissue>
    </source>
</reference>
<proteinExistence type="predicted"/>
<name>A0AAV8FRD3_9POAL</name>
<evidence type="ECO:0000313" key="2">
    <source>
        <dbReference type="Proteomes" id="UP001140206"/>
    </source>
</evidence>
<gene>
    <name evidence="1" type="ORF">LUZ62_045217</name>
</gene>
<dbReference type="EMBL" id="JAMFTS010000002">
    <property type="protein sequence ID" value="KAJ4793971.1"/>
    <property type="molecule type" value="Genomic_DNA"/>
</dbReference>
<protein>
    <recommendedName>
        <fullName evidence="3">DUF4220 domain-containing protein</fullName>
    </recommendedName>
</protein>
<keyword evidence="2" id="KW-1185">Reference proteome</keyword>